<organism evidence="3 4">
    <name type="scientific">Hoyosella altamirensis</name>
    <dbReference type="NCBI Taxonomy" id="616997"/>
    <lineage>
        <taxon>Bacteria</taxon>
        <taxon>Bacillati</taxon>
        <taxon>Actinomycetota</taxon>
        <taxon>Actinomycetes</taxon>
        <taxon>Mycobacteriales</taxon>
        <taxon>Hoyosellaceae</taxon>
        <taxon>Hoyosella</taxon>
    </lineage>
</organism>
<feature type="domain" description="Serine aminopeptidase S33" evidence="2">
    <location>
        <begin position="27"/>
        <end position="134"/>
    </location>
</feature>
<evidence type="ECO:0000313" key="4">
    <source>
        <dbReference type="Proteomes" id="UP000567922"/>
    </source>
</evidence>
<dbReference type="GO" id="GO:0016787">
    <property type="term" value="F:hydrolase activity"/>
    <property type="evidence" value="ECO:0007669"/>
    <property type="project" value="UniProtKB-KW"/>
</dbReference>
<dbReference type="InterPro" id="IPR022742">
    <property type="entry name" value="Hydrolase_4"/>
</dbReference>
<dbReference type="Pfam" id="PF12146">
    <property type="entry name" value="Hydrolase_4"/>
    <property type="match status" value="1"/>
</dbReference>
<gene>
    <name evidence="3" type="ORF">FHU29_001979</name>
</gene>
<dbReference type="PANTHER" id="PTHR43798">
    <property type="entry name" value="MONOACYLGLYCEROL LIPASE"/>
    <property type="match status" value="1"/>
</dbReference>
<keyword evidence="4" id="KW-1185">Reference proteome</keyword>
<dbReference type="PANTHER" id="PTHR43798:SF31">
    <property type="entry name" value="AB HYDROLASE SUPERFAMILY PROTEIN YCLE"/>
    <property type="match status" value="1"/>
</dbReference>
<evidence type="ECO:0000313" key="3">
    <source>
        <dbReference type="EMBL" id="MBB3037530.1"/>
    </source>
</evidence>
<evidence type="ECO:0000259" key="2">
    <source>
        <dbReference type="Pfam" id="PF12146"/>
    </source>
</evidence>
<keyword evidence="1 3" id="KW-0378">Hydrolase</keyword>
<dbReference type="InterPro" id="IPR050266">
    <property type="entry name" value="AB_hydrolase_sf"/>
</dbReference>
<dbReference type="GO" id="GO:0016020">
    <property type="term" value="C:membrane"/>
    <property type="evidence" value="ECO:0007669"/>
    <property type="project" value="TreeGrafter"/>
</dbReference>
<dbReference type="SUPFAM" id="SSF53474">
    <property type="entry name" value="alpha/beta-Hydrolases"/>
    <property type="match status" value="1"/>
</dbReference>
<evidence type="ECO:0000256" key="1">
    <source>
        <dbReference type="ARBA" id="ARBA00022801"/>
    </source>
</evidence>
<dbReference type="Gene3D" id="3.40.50.1820">
    <property type="entry name" value="alpha/beta hydrolase"/>
    <property type="match status" value="1"/>
</dbReference>
<comment type="caution">
    <text evidence="3">The sequence shown here is derived from an EMBL/GenBank/DDBJ whole genome shotgun (WGS) entry which is preliminary data.</text>
</comment>
<proteinExistence type="predicted"/>
<dbReference type="InterPro" id="IPR029058">
    <property type="entry name" value="AB_hydrolase_fold"/>
</dbReference>
<sequence>MITIPVQMPDSSVTPVRVFEASEGAPVIVVWPGFGLSASYYDPFATALTEHGINVVVAELRGQGASEPSPSRESSFGYQEMLTVDFPAVLEVAREQFPASTPFLLGHSVGGQLAVMFAARVGHNLGGLILVAAGSPYFKGFPGARVFGPLIGAQAMSLTANIAGYWPGDKVNFAGFGPQSKTLITDWSRFARTGRMAPTGADIDYEERIAEIDLPVLAVSVARDELAPGQSVKNLVNKLQSARVTSWRNTQPLGHVGWIREPATTVARIKDWLEGLS</sequence>
<dbReference type="PIRSF" id="PIRSF037442">
    <property type="entry name" value="UCP037442_abhydr"/>
    <property type="match status" value="1"/>
</dbReference>
<dbReference type="Proteomes" id="UP000567922">
    <property type="component" value="Unassembled WGS sequence"/>
</dbReference>
<dbReference type="AlphaFoldDB" id="A0A839RLZ9"/>
<dbReference type="EMBL" id="JACHWS010000002">
    <property type="protein sequence ID" value="MBB3037530.1"/>
    <property type="molecule type" value="Genomic_DNA"/>
</dbReference>
<accession>A0A839RLZ9</accession>
<protein>
    <submittedName>
        <fullName evidence="3">Putative alpha/beta hydrolase</fullName>
    </submittedName>
</protein>
<dbReference type="OrthoDB" id="8680283at2"/>
<dbReference type="InterPro" id="IPR017208">
    <property type="entry name" value="UCP037442_abhydr"/>
</dbReference>
<reference evidence="3 4" key="1">
    <citation type="submission" date="2020-08" db="EMBL/GenBank/DDBJ databases">
        <title>Sequencing the genomes of 1000 actinobacteria strains.</title>
        <authorList>
            <person name="Klenk H.-P."/>
        </authorList>
    </citation>
    <scope>NUCLEOTIDE SEQUENCE [LARGE SCALE GENOMIC DNA]</scope>
    <source>
        <strain evidence="3 4">DSM 45258</strain>
    </source>
</reference>
<name>A0A839RLZ9_9ACTN</name>